<dbReference type="Pfam" id="PF00487">
    <property type="entry name" value="FA_desaturase"/>
    <property type="match status" value="1"/>
</dbReference>
<evidence type="ECO:0000259" key="5">
    <source>
        <dbReference type="PROSITE" id="PS50255"/>
    </source>
</evidence>
<comment type="caution">
    <text evidence="4">Lacks conserved residue(s) required for the propagation of feature annotation.</text>
</comment>
<dbReference type="PROSITE" id="PS50255">
    <property type="entry name" value="CYTOCHROME_B5_2"/>
    <property type="match status" value="1"/>
</dbReference>
<dbReference type="EMBL" id="JARPUR010000006">
    <property type="protein sequence ID" value="KAK4873788.1"/>
    <property type="molecule type" value="Genomic_DNA"/>
</dbReference>
<feature type="transmembrane region" description="Helical" evidence="4">
    <location>
        <begin position="208"/>
        <end position="227"/>
    </location>
</feature>
<reference evidence="7" key="1">
    <citation type="submission" date="2023-01" db="EMBL/GenBank/DDBJ databases">
        <title>Key to firefly adult light organ development and bioluminescence: homeobox transcription factors regulate luciferase expression and transportation to peroxisome.</title>
        <authorList>
            <person name="Fu X."/>
        </authorList>
    </citation>
    <scope>NUCLEOTIDE SEQUENCE [LARGE SCALE GENOMIC DNA]</scope>
</reference>
<dbReference type="InterPro" id="IPR005804">
    <property type="entry name" value="FA_desaturase_dom"/>
</dbReference>
<organism evidence="6 7">
    <name type="scientific">Aquatica leii</name>
    <dbReference type="NCBI Taxonomy" id="1421715"/>
    <lineage>
        <taxon>Eukaryota</taxon>
        <taxon>Metazoa</taxon>
        <taxon>Ecdysozoa</taxon>
        <taxon>Arthropoda</taxon>
        <taxon>Hexapoda</taxon>
        <taxon>Insecta</taxon>
        <taxon>Pterygota</taxon>
        <taxon>Neoptera</taxon>
        <taxon>Endopterygota</taxon>
        <taxon>Coleoptera</taxon>
        <taxon>Polyphaga</taxon>
        <taxon>Elateriformia</taxon>
        <taxon>Elateroidea</taxon>
        <taxon>Lampyridae</taxon>
        <taxon>Luciolinae</taxon>
        <taxon>Aquatica</taxon>
    </lineage>
</organism>
<sequence length="376" mass="43421">MWLKNKRDTDDLNGLWRVHDSIYDLTNFIQWHPGGQFWLEATKGTDITEAFEIHHIKSKKSEDVLKHFYIKPATKPRVSSLTFKNDGFYKTLKRNVQANLGDMTHDSPNTSDLCIDILLVTTFALASLSSTLCSFKCAFAAGLVSALTLTTAHNYIHKRNNLRMYYSDLLLIPSSDLRVMHILNHHVFLNSVIDSLSLINLFPKKKCVFWWCEPLILWPIAFHTFIILKVIQACISRSLTINADVLLAIILPYVMIVLNNESITTALMLYNFMIAIESFFFCLILFNNKHKHQNTFIRKDASKSKEEHDWGIYQLATICNTIEISDSQFLNSVTLKDRALHHLFPTLDRSVLHRLYPTIAETLKQFNVEICDKCYN</sequence>
<keyword evidence="2 4" id="KW-0479">Metal-binding</keyword>
<keyword evidence="4" id="KW-0472">Membrane</keyword>
<feature type="transmembrane region" description="Helical" evidence="4">
    <location>
        <begin position="268"/>
        <end position="286"/>
    </location>
</feature>
<accession>A0AAN7P2C3</accession>
<dbReference type="Proteomes" id="UP001353858">
    <property type="component" value="Unassembled WGS sequence"/>
</dbReference>
<feature type="domain" description="Cytochrome b5 heme-binding" evidence="5">
    <location>
        <begin position="6"/>
        <end position="74"/>
    </location>
</feature>
<dbReference type="AlphaFoldDB" id="A0AAN7P2C3"/>
<evidence type="ECO:0000256" key="3">
    <source>
        <dbReference type="ARBA" id="ARBA00023004"/>
    </source>
</evidence>
<dbReference type="InterPro" id="IPR053100">
    <property type="entry name" value="Cytochrome_b5-related"/>
</dbReference>
<dbReference type="InterPro" id="IPR018506">
    <property type="entry name" value="Cyt_B5_heme-BS"/>
</dbReference>
<dbReference type="Pfam" id="PF00173">
    <property type="entry name" value="Cyt-b5"/>
    <property type="match status" value="1"/>
</dbReference>
<evidence type="ECO:0000256" key="1">
    <source>
        <dbReference type="ARBA" id="ARBA00022617"/>
    </source>
</evidence>
<protein>
    <recommendedName>
        <fullName evidence="5">Cytochrome b5 heme-binding domain-containing protein</fullName>
    </recommendedName>
</protein>
<evidence type="ECO:0000256" key="2">
    <source>
        <dbReference type="ARBA" id="ARBA00022723"/>
    </source>
</evidence>
<proteinExistence type="inferred from homology"/>
<dbReference type="PANTHER" id="PTHR16740:SF1">
    <property type="entry name" value="CYTOCHROME B5-RELATED PROTEIN-RELATED"/>
    <property type="match status" value="1"/>
</dbReference>
<dbReference type="GO" id="GO:0020037">
    <property type="term" value="F:heme binding"/>
    <property type="evidence" value="ECO:0007669"/>
    <property type="project" value="UniProtKB-UniRule"/>
</dbReference>
<dbReference type="GO" id="GO:0046872">
    <property type="term" value="F:metal ion binding"/>
    <property type="evidence" value="ECO:0007669"/>
    <property type="project" value="UniProtKB-UniRule"/>
</dbReference>
<comment type="caution">
    <text evidence="6">The sequence shown here is derived from an EMBL/GenBank/DDBJ whole genome shotgun (WGS) entry which is preliminary data.</text>
</comment>
<evidence type="ECO:0000313" key="7">
    <source>
        <dbReference type="Proteomes" id="UP001353858"/>
    </source>
</evidence>
<dbReference type="PROSITE" id="PS00191">
    <property type="entry name" value="CYTOCHROME_B5_1"/>
    <property type="match status" value="1"/>
</dbReference>
<dbReference type="InterPro" id="IPR036400">
    <property type="entry name" value="Cyt_B5-like_heme/steroid_sf"/>
</dbReference>
<evidence type="ECO:0000256" key="4">
    <source>
        <dbReference type="RuleBase" id="RU362121"/>
    </source>
</evidence>
<evidence type="ECO:0000313" key="6">
    <source>
        <dbReference type="EMBL" id="KAK4873788.1"/>
    </source>
</evidence>
<dbReference type="GO" id="GO:0006629">
    <property type="term" value="P:lipid metabolic process"/>
    <property type="evidence" value="ECO:0007669"/>
    <property type="project" value="InterPro"/>
</dbReference>
<feature type="transmembrane region" description="Helical" evidence="4">
    <location>
        <begin position="239"/>
        <end position="256"/>
    </location>
</feature>
<keyword evidence="1 4" id="KW-0349">Heme</keyword>
<keyword evidence="3 4" id="KW-0408">Iron</keyword>
<keyword evidence="4" id="KW-0812">Transmembrane</keyword>
<keyword evidence="4" id="KW-1133">Transmembrane helix</keyword>
<gene>
    <name evidence="6" type="ORF">RN001_013148</name>
</gene>
<name>A0AAN7P2C3_9COLE</name>
<dbReference type="PANTHER" id="PTHR16740">
    <property type="entry name" value="CYTOCHROME B5-RELATED PROTEIN-RELATED"/>
    <property type="match status" value="1"/>
</dbReference>
<keyword evidence="7" id="KW-1185">Reference proteome</keyword>
<comment type="similarity">
    <text evidence="4">Belongs to the cytochrome b5 family.</text>
</comment>
<dbReference type="InterPro" id="IPR001199">
    <property type="entry name" value="Cyt_B5-like_heme/steroid-bd"/>
</dbReference>
<dbReference type="SUPFAM" id="SSF55856">
    <property type="entry name" value="Cytochrome b5-like heme/steroid binding domain"/>
    <property type="match status" value="1"/>
</dbReference>
<dbReference type="Gene3D" id="3.10.120.10">
    <property type="entry name" value="Cytochrome b5-like heme/steroid binding domain"/>
    <property type="match status" value="1"/>
</dbReference>
<dbReference type="SMART" id="SM01117">
    <property type="entry name" value="Cyt-b5"/>
    <property type="match status" value="1"/>
</dbReference>